<dbReference type="EMBL" id="CP009286">
    <property type="protein sequence ID" value="AIQ63701.1"/>
    <property type="molecule type" value="Genomic_DNA"/>
</dbReference>
<proteinExistence type="predicted"/>
<evidence type="ECO:0000313" key="3">
    <source>
        <dbReference type="Proteomes" id="UP000029507"/>
    </source>
</evidence>
<keyword evidence="1" id="KW-1133">Transmembrane helix</keyword>
<keyword evidence="3" id="KW-1185">Reference proteome</keyword>
<keyword evidence="1" id="KW-0472">Membrane</keyword>
<keyword evidence="1" id="KW-0812">Transmembrane</keyword>
<dbReference type="AlphaFoldDB" id="A0A089LQ77"/>
<feature type="transmembrane region" description="Helical" evidence="1">
    <location>
        <begin position="20"/>
        <end position="40"/>
    </location>
</feature>
<dbReference type="HOGENOM" id="CLU_1738740_0_0_9"/>
<evidence type="ECO:0000256" key="1">
    <source>
        <dbReference type="SAM" id="Phobius"/>
    </source>
</evidence>
<reference evidence="2 3" key="1">
    <citation type="submission" date="2014-08" db="EMBL/GenBank/DDBJ databases">
        <title>Comparative genomics of the Paenibacillus odorifer group.</title>
        <authorList>
            <person name="den Bakker H.C."/>
            <person name="Tsai Y.-C."/>
            <person name="Martin N."/>
            <person name="Korlach J."/>
            <person name="Wiedmann M."/>
        </authorList>
    </citation>
    <scope>NUCLEOTIDE SEQUENCE [LARGE SCALE GENOMIC DNA]</scope>
    <source>
        <strain evidence="2 3">DSM 14472</strain>
    </source>
</reference>
<dbReference type="KEGG" id="pste:PSTEL_12025"/>
<organism evidence="2 3">
    <name type="scientific">Paenibacillus stellifer</name>
    <dbReference type="NCBI Taxonomy" id="169760"/>
    <lineage>
        <taxon>Bacteria</taxon>
        <taxon>Bacillati</taxon>
        <taxon>Bacillota</taxon>
        <taxon>Bacilli</taxon>
        <taxon>Bacillales</taxon>
        <taxon>Paenibacillaceae</taxon>
        <taxon>Paenibacillus</taxon>
    </lineage>
</organism>
<dbReference type="RefSeq" id="WP_038695429.1">
    <property type="nucleotide sequence ID" value="NZ_CP009286.1"/>
</dbReference>
<sequence>MSARKASLVHLYMNLCVRTPILVIALSAVIFAILYNLAVVSTMEVYSSHKGELVSGKNGIIRVQAAIDGLESAEVGLHDRAYWYYDKNRAVYQAEIIDVVKTEGRNVVVLETRSGDVADADRRGNGDAVTVELATGEERLLDRLMAKGEK</sequence>
<dbReference type="Proteomes" id="UP000029507">
    <property type="component" value="Chromosome"/>
</dbReference>
<protein>
    <submittedName>
        <fullName evidence="2">Uncharacterized protein</fullName>
    </submittedName>
</protein>
<dbReference type="STRING" id="169760.PSTEL_12025"/>
<evidence type="ECO:0000313" key="2">
    <source>
        <dbReference type="EMBL" id="AIQ63701.1"/>
    </source>
</evidence>
<name>A0A089LQ77_9BACL</name>
<gene>
    <name evidence="2" type="ORF">PSTEL_12025</name>
</gene>
<accession>A0A089LQ77</accession>